<dbReference type="GO" id="GO:0002128">
    <property type="term" value="P:tRNA nucleoside ribose methylation"/>
    <property type="evidence" value="ECO:0007669"/>
    <property type="project" value="UniProtKB-UniRule"/>
</dbReference>
<feature type="binding site" evidence="7">
    <location>
        <position position="494"/>
    </location>
    <ligand>
        <name>S-adenosyl-L-methionine</name>
        <dbReference type="ChEBI" id="CHEBI:59789"/>
    </ligand>
</feature>
<keyword evidence="2 7" id="KW-0489">Methyltransferase</keyword>
<accession>A0A642V9K7</accession>
<dbReference type="GO" id="GO:0106340">
    <property type="term" value="F:tRNA (guanosine(34)-2'-O)-methyltransferase activity"/>
    <property type="evidence" value="ECO:0007669"/>
    <property type="project" value="UniProtKB-ARBA"/>
</dbReference>
<protein>
    <recommendedName>
        <fullName evidence="7">Putative tRNA (cytidine(32)/guanosine(34)-2'-O)-methyltransferase</fullName>
        <ecNumber evidence="7">2.1.1.205</ecNumber>
    </recommendedName>
    <alternativeName>
        <fullName evidence="7">2'-O-ribose RNA methyltransferase TRM7 homolog</fullName>
    </alternativeName>
</protein>
<keyword evidence="3 7" id="KW-0808">Transferase</keyword>
<feature type="binding site" evidence="7">
    <location>
        <position position="453"/>
    </location>
    <ligand>
        <name>S-adenosyl-L-methionine</name>
        <dbReference type="ChEBI" id="CHEBI:59789"/>
    </ligand>
</feature>
<dbReference type="EMBL" id="SWFS01000264">
    <property type="protein sequence ID" value="KAA8912128.1"/>
    <property type="molecule type" value="Genomic_DNA"/>
</dbReference>
<proteinExistence type="inferred from homology"/>
<comment type="function">
    <text evidence="7">Methylates the 2'-O-ribose of nucleotides at positions 32 and 34 of the tRNA anticodon loop of substrate tRNAs.</text>
</comment>
<reference evidence="11" key="1">
    <citation type="journal article" date="2019" name="G3 (Bethesda)">
        <title>Genome Assemblies of Two Rare Opportunistic Yeast Pathogens: Diutina rugosa (syn. Candida rugosa) and Trichomonascus ciferrii (syn. Candida ciferrii).</title>
        <authorList>
            <person name="Mixao V."/>
            <person name="Saus E."/>
            <person name="Hansen A.P."/>
            <person name="Lass-Florl C."/>
            <person name="Gabaldon T."/>
        </authorList>
    </citation>
    <scope>NUCLEOTIDE SEQUENCE</scope>
    <source>
        <strain evidence="11">CBS 4856</strain>
    </source>
</reference>
<comment type="subcellular location">
    <subcellularLocation>
        <location evidence="7">Cytoplasm</location>
    </subcellularLocation>
</comment>
<keyword evidence="1 7" id="KW-0963">Cytoplasm</keyword>
<dbReference type="Gene3D" id="3.40.50.150">
    <property type="entry name" value="Vaccinia Virus protein VP39"/>
    <property type="match status" value="1"/>
</dbReference>
<feature type="region of interest" description="Disordered" evidence="8">
    <location>
        <begin position="638"/>
        <end position="664"/>
    </location>
</feature>
<keyword evidence="12" id="KW-1185">Reference proteome</keyword>
<feature type="chain" id="PRO_5025065004" description="Putative tRNA (cytidine(32)/guanosine(34)-2'-O)-methyltransferase" evidence="9">
    <location>
        <begin position="17"/>
        <end position="664"/>
    </location>
</feature>
<dbReference type="EC" id="2.1.1.205" evidence="7"/>
<feature type="binding site" evidence="7">
    <location>
        <position position="429"/>
    </location>
    <ligand>
        <name>S-adenosyl-L-methionine</name>
        <dbReference type="ChEBI" id="CHEBI:59789"/>
    </ligand>
</feature>
<feature type="binding site" evidence="7">
    <location>
        <position position="427"/>
    </location>
    <ligand>
        <name>S-adenosyl-L-methionine</name>
        <dbReference type="ChEBI" id="CHEBI:59789"/>
    </ligand>
</feature>
<dbReference type="InterPro" id="IPR028590">
    <property type="entry name" value="RNA_methyltr_E_TRM7"/>
</dbReference>
<evidence type="ECO:0000256" key="2">
    <source>
        <dbReference type="ARBA" id="ARBA00022603"/>
    </source>
</evidence>
<evidence type="ECO:0000256" key="5">
    <source>
        <dbReference type="ARBA" id="ARBA00022694"/>
    </source>
</evidence>
<dbReference type="Pfam" id="PF01728">
    <property type="entry name" value="FtsJ"/>
    <property type="match status" value="1"/>
</dbReference>
<dbReference type="SUPFAM" id="SSF53335">
    <property type="entry name" value="S-adenosyl-L-methionine-dependent methyltransferases"/>
    <property type="match status" value="1"/>
</dbReference>
<comment type="similarity">
    <text evidence="7">Belongs to the class I-like SAM-binding methyltransferase superfamily. RNA methyltransferase RlmE family. TRM7 subfamily.</text>
</comment>
<evidence type="ECO:0000256" key="8">
    <source>
        <dbReference type="SAM" id="MobiDB-lite"/>
    </source>
</evidence>
<dbReference type="PANTHER" id="PTHR10920:SF12">
    <property type="entry name" value="TRNA (CYTIDINE(32)_GUANOSINE(34)-2'-O)-METHYLTRANSFERASE-RELATED"/>
    <property type="match status" value="1"/>
</dbReference>
<comment type="caution">
    <text evidence="11">The sequence shown here is derived from an EMBL/GenBank/DDBJ whole genome shotgun (WGS) entry which is preliminary data.</text>
</comment>
<sequence>MYRSIVIVFVVVLSEGLESGVLEDFVDGVSEVGVGLGEASELVREGRDVVHALDDVDVLVGVDLGLHADAGDAVLAHGGQEELHGLGVRVVELDEPLVGAALEVLFSLCMHERRLDHGPALGAPGQGGHPLDGDLQVEGDAEDEVAVELEVRREERPHLQRAHVVAVGYGVFERRCKSVSIDQPQDVGFCVGQMAGSGIGHESIRGHDMGHTEGYTMLNMDCLRAVYCVALKDYVKVLWRLPVSYTDLTSEGHKWYMNWRGLEALPDEGDQDVVDHLRVYDRQSGNAQYNANTILVRCPYGYLLHAPRPFGKIGNLHYMMVRPFSNETRLRTLYPGPPRSGAMGVWGCASGWDDAYDIGACGSEIFKNYIAHIDMGKSSKDKRDLYYRKAKEQGWRARSAFKLLQLDSQFHLLEGVERVVDLCAAPGSWSQVLSRTLHPDGQVDERRKIVAVDLQPMSPITGVTSLQADITHPKTLARILDIFGGEPADFVCSDGAPDVTGLHDLDEYIQAQLILSALQLATALLRPGGSFVAKIFRGRDIDLLYSQLGLLFERVTCAKPRSSRGSSLESFIVCQGYTPRPGWNPMAEAELKVGDQLPDEFDDSEERIVAPFIACGDLSEYDSDATYTLDKEASKLSLDPVQAPTAPPYKTALEMKRKGLLKRQ</sequence>
<dbReference type="GO" id="GO:0005737">
    <property type="term" value="C:cytoplasm"/>
    <property type="evidence" value="ECO:0007669"/>
    <property type="project" value="UniProtKB-SubCell"/>
</dbReference>
<dbReference type="Proteomes" id="UP000761534">
    <property type="component" value="Unassembled WGS sequence"/>
</dbReference>
<evidence type="ECO:0000256" key="3">
    <source>
        <dbReference type="ARBA" id="ARBA00022679"/>
    </source>
</evidence>
<evidence type="ECO:0000313" key="12">
    <source>
        <dbReference type="Proteomes" id="UP000761534"/>
    </source>
</evidence>
<feature type="binding site" evidence="7">
    <location>
        <position position="469"/>
    </location>
    <ligand>
        <name>S-adenosyl-L-methionine</name>
        <dbReference type="ChEBI" id="CHEBI:59789"/>
    </ligand>
</feature>
<dbReference type="InterPro" id="IPR015507">
    <property type="entry name" value="rRNA-MeTfrase_E"/>
</dbReference>
<dbReference type="AlphaFoldDB" id="A0A642V9K7"/>
<keyword evidence="5 7" id="KW-0819">tRNA processing</keyword>
<dbReference type="OrthoDB" id="289250at2759"/>
<evidence type="ECO:0000313" key="11">
    <source>
        <dbReference type="EMBL" id="KAA8912128.1"/>
    </source>
</evidence>
<dbReference type="InterPro" id="IPR002877">
    <property type="entry name" value="RNA_MeTrfase_FtsJ_dom"/>
</dbReference>
<evidence type="ECO:0000256" key="9">
    <source>
        <dbReference type="SAM" id="SignalP"/>
    </source>
</evidence>
<dbReference type="GO" id="GO:0002181">
    <property type="term" value="P:cytoplasmic translation"/>
    <property type="evidence" value="ECO:0007669"/>
    <property type="project" value="UniProtKB-UniRule"/>
</dbReference>
<dbReference type="InterPro" id="IPR029063">
    <property type="entry name" value="SAM-dependent_MTases_sf"/>
</dbReference>
<evidence type="ECO:0000259" key="10">
    <source>
        <dbReference type="Pfam" id="PF01728"/>
    </source>
</evidence>
<evidence type="ECO:0000256" key="6">
    <source>
        <dbReference type="ARBA" id="ARBA00048902"/>
    </source>
</evidence>
<feature type="domain" description="Ribosomal RNA methyltransferase FtsJ" evidence="10">
    <location>
        <begin position="395"/>
        <end position="577"/>
    </location>
</feature>
<feature type="active site" description="Proton acceptor" evidence="7">
    <location>
        <position position="534"/>
    </location>
</feature>
<keyword evidence="4 7" id="KW-0949">S-adenosyl-L-methionine</keyword>
<dbReference type="HAMAP" id="MF_03162">
    <property type="entry name" value="RNA_methyltr_E_TRM7"/>
    <property type="match status" value="1"/>
</dbReference>
<name>A0A642V9K7_9ASCO</name>
<gene>
    <name evidence="11" type="ORF">TRICI_003593</name>
</gene>
<dbReference type="VEuPathDB" id="FungiDB:TRICI_003593"/>
<evidence type="ECO:0000256" key="7">
    <source>
        <dbReference type="HAMAP-Rule" id="MF_03162"/>
    </source>
</evidence>
<dbReference type="InterPro" id="IPR050082">
    <property type="entry name" value="RNA_methyltr_RlmE"/>
</dbReference>
<dbReference type="HAMAP" id="MF_01547">
    <property type="entry name" value="RNA_methyltr_E"/>
    <property type="match status" value="1"/>
</dbReference>
<organism evidence="11 12">
    <name type="scientific">Trichomonascus ciferrii</name>
    <dbReference type="NCBI Taxonomy" id="44093"/>
    <lineage>
        <taxon>Eukaryota</taxon>
        <taxon>Fungi</taxon>
        <taxon>Dikarya</taxon>
        <taxon>Ascomycota</taxon>
        <taxon>Saccharomycotina</taxon>
        <taxon>Dipodascomycetes</taxon>
        <taxon>Dipodascales</taxon>
        <taxon>Trichomonascaceae</taxon>
        <taxon>Trichomonascus</taxon>
        <taxon>Trichomonascus ciferrii complex</taxon>
    </lineage>
</organism>
<feature type="signal peptide" evidence="9">
    <location>
        <begin position="1"/>
        <end position="16"/>
    </location>
</feature>
<keyword evidence="9" id="KW-0732">Signal</keyword>
<dbReference type="PANTHER" id="PTHR10920">
    <property type="entry name" value="RIBOSOMAL RNA METHYLTRANSFERASE"/>
    <property type="match status" value="1"/>
</dbReference>
<comment type="catalytic activity">
    <reaction evidence="6 7">
        <text>cytidine(32)/guanosine(34) in tRNA + 2 S-adenosyl-L-methionine = 2'-O-methylcytidine(32)/2'-O-methylguanosine(34) in tRNA + 2 S-adenosyl-L-homocysteine + 2 H(+)</text>
        <dbReference type="Rhea" id="RHEA:42396"/>
        <dbReference type="Rhea" id="RHEA-COMP:10246"/>
        <dbReference type="Rhea" id="RHEA-COMP:10247"/>
        <dbReference type="ChEBI" id="CHEBI:15378"/>
        <dbReference type="ChEBI" id="CHEBI:57856"/>
        <dbReference type="ChEBI" id="CHEBI:59789"/>
        <dbReference type="ChEBI" id="CHEBI:74269"/>
        <dbReference type="ChEBI" id="CHEBI:74445"/>
        <dbReference type="ChEBI" id="CHEBI:74495"/>
        <dbReference type="ChEBI" id="CHEBI:82748"/>
        <dbReference type="EC" id="2.1.1.205"/>
    </reaction>
</comment>
<evidence type="ECO:0000256" key="1">
    <source>
        <dbReference type="ARBA" id="ARBA00022490"/>
    </source>
</evidence>
<evidence type="ECO:0000256" key="4">
    <source>
        <dbReference type="ARBA" id="ARBA00022691"/>
    </source>
</evidence>
<dbReference type="FunFam" id="3.40.50.150:FF:000176">
    <property type="entry name" value="tRNA (cytidine(32)/guanosine(34)-2'-O)-methyltransferase"/>
    <property type="match status" value="1"/>
</dbReference>